<sequence length="132" mass="14676">MAELVHKKPLMYMAACLAEFLDILELQIFAGADAPGPIRTHRMHRTSEYSVYTFISVLLSSRYFHQSSLKRPYGLIPNHPASLMMPFKTLALITICLVASAISKPLPQSEDCTTDECLSLLLRGSIPPSPIE</sequence>
<dbReference type="EMBL" id="PGCI01000934">
    <property type="protein sequence ID" value="PLW11141.1"/>
    <property type="molecule type" value="Genomic_DNA"/>
</dbReference>
<organism evidence="1 2">
    <name type="scientific">Puccinia coronata f. sp. avenae</name>
    <dbReference type="NCBI Taxonomy" id="200324"/>
    <lineage>
        <taxon>Eukaryota</taxon>
        <taxon>Fungi</taxon>
        <taxon>Dikarya</taxon>
        <taxon>Basidiomycota</taxon>
        <taxon>Pucciniomycotina</taxon>
        <taxon>Pucciniomycetes</taxon>
        <taxon>Pucciniales</taxon>
        <taxon>Pucciniaceae</taxon>
        <taxon>Puccinia</taxon>
    </lineage>
</organism>
<dbReference type="AlphaFoldDB" id="A0A2N5SCZ3"/>
<gene>
    <name evidence="1" type="ORF">PCASD_19270</name>
</gene>
<accession>A0A2N5SCZ3</accession>
<comment type="caution">
    <text evidence="1">The sequence shown here is derived from an EMBL/GenBank/DDBJ whole genome shotgun (WGS) entry which is preliminary data.</text>
</comment>
<reference evidence="1 2" key="1">
    <citation type="submission" date="2017-11" db="EMBL/GenBank/DDBJ databases">
        <title>De novo assembly and phasing of dikaryotic genomes from two isolates of Puccinia coronata f. sp. avenae, the causal agent of oat crown rust.</title>
        <authorList>
            <person name="Miller M.E."/>
            <person name="Zhang Y."/>
            <person name="Omidvar V."/>
            <person name="Sperschneider J."/>
            <person name="Schwessinger B."/>
            <person name="Raley C."/>
            <person name="Palmer J.M."/>
            <person name="Garnica D."/>
            <person name="Upadhyaya N."/>
            <person name="Rathjen J."/>
            <person name="Taylor J.M."/>
            <person name="Park R.F."/>
            <person name="Dodds P.N."/>
            <person name="Hirsch C.D."/>
            <person name="Kianian S.F."/>
            <person name="Figueroa M."/>
        </authorList>
    </citation>
    <scope>NUCLEOTIDE SEQUENCE [LARGE SCALE GENOMIC DNA]</scope>
    <source>
        <strain evidence="1">12SD80</strain>
    </source>
</reference>
<evidence type="ECO:0000313" key="2">
    <source>
        <dbReference type="Proteomes" id="UP000235392"/>
    </source>
</evidence>
<name>A0A2N5SCZ3_9BASI</name>
<protein>
    <submittedName>
        <fullName evidence="1">Uncharacterized protein</fullName>
    </submittedName>
</protein>
<dbReference type="Proteomes" id="UP000235392">
    <property type="component" value="Unassembled WGS sequence"/>
</dbReference>
<evidence type="ECO:0000313" key="1">
    <source>
        <dbReference type="EMBL" id="PLW11141.1"/>
    </source>
</evidence>
<proteinExistence type="predicted"/>